<dbReference type="InterPro" id="IPR001757">
    <property type="entry name" value="P_typ_ATPase"/>
</dbReference>
<evidence type="ECO:0000256" key="7">
    <source>
        <dbReference type="ARBA" id="ARBA00022796"/>
    </source>
</evidence>
<evidence type="ECO:0000313" key="23">
    <source>
        <dbReference type="Proteomes" id="UP001445335"/>
    </source>
</evidence>
<dbReference type="InterPro" id="IPR044492">
    <property type="entry name" value="P_typ_ATPase_HD_dom"/>
</dbReference>
<feature type="compositionally biased region" description="Basic and acidic residues" evidence="17">
    <location>
        <begin position="752"/>
        <end position="765"/>
    </location>
</feature>
<dbReference type="EMBL" id="JALJOU010000003">
    <property type="protein sequence ID" value="KAK9845411.1"/>
    <property type="molecule type" value="Genomic_DNA"/>
</dbReference>
<evidence type="ECO:0008006" key="24">
    <source>
        <dbReference type="Google" id="ProtNLM"/>
    </source>
</evidence>
<dbReference type="InterPro" id="IPR023299">
    <property type="entry name" value="ATPase_P-typ_cyto_dom_N"/>
</dbReference>
<evidence type="ECO:0000256" key="5">
    <source>
        <dbReference type="ARBA" id="ARBA00022723"/>
    </source>
</evidence>
<dbReference type="GO" id="GO:0046872">
    <property type="term" value="F:metal ion binding"/>
    <property type="evidence" value="ECO:0007669"/>
    <property type="project" value="UniProtKB-KW"/>
</dbReference>
<evidence type="ECO:0000256" key="10">
    <source>
        <dbReference type="ARBA" id="ARBA00022842"/>
    </source>
</evidence>
<keyword evidence="5" id="KW-0479">Metal-binding</keyword>
<dbReference type="FunFam" id="1.20.1110.10:FF:000039">
    <property type="entry name" value="Calcium-transporting ATPase"/>
    <property type="match status" value="1"/>
</dbReference>
<evidence type="ECO:0000259" key="21">
    <source>
        <dbReference type="Pfam" id="PF00690"/>
    </source>
</evidence>
<dbReference type="SFLD" id="SFLDF00027">
    <property type="entry name" value="p-type_atpase"/>
    <property type="match status" value="1"/>
</dbReference>
<dbReference type="Gene3D" id="3.40.50.1000">
    <property type="entry name" value="HAD superfamily/HAD-like"/>
    <property type="match status" value="2"/>
</dbReference>
<feature type="compositionally biased region" description="Basic and acidic residues" evidence="17">
    <location>
        <begin position="9"/>
        <end position="19"/>
    </location>
</feature>
<feature type="transmembrane region" description="Helical" evidence="18">
    <location>
        <begin position="303"/>
        <end position="322"/>
    </location>
</feature>
<feature type="region of interest" description="Disordered" evidence="17">
    <location>
        <begin position="687"/>
        <end position="735"/>
    </location>
</feature>
<keyword evidence="14" id="KW-0406">Ion transport</keyword>
<dbReference type="Pfam" id="PF13246">
    <property type="entry name" value="Cation_ATPase"/>
    <property type="match status" value="1"/>
</dbReference>
<keyword evidence="9" id="KW-0067">ATP-binding</keyword>
<evidence type="ECO:0000259" key="20">
    <source>
        <dbReference type="Pfam" id="PF00689"/>
    </source>
</evidence>
<dbReference type="GO" id="GO:0006825">
    <property type="term" value="P:copper ion transport"/>
    <property type="evidence" value="ECO:0007669"/>
    <property type="project" value="UniProtKB-KW"/>
</dbReference>
<dbReference type="PANTHER" id="PTHR24093">
    <property type="entry name" value="CATION TRANSPORTING ATPASE"/>
    <property type="match status" value="1"/>
</dbReference>
<evidence type="ECO:0000256" key="18">
    <source>
        <dbReference type="SAM" id="Phobius"/>
    </source>
</evidence>
<evidence type="ECO:0000256" key="17">
    <source>
        <dbReference type="SAM" id="MobiDB-lite"/>
    </source>
</evidence>
<dbReference type="Proteomes" id="UP001445335">
    <property type="component" value="Unassembled WGS sequence"/>
</dbReference>
<keyword evidence="10" id="KW-0460">Magnesium</keyword>
<feature type="region of interest" description="Disordered" evidence="17">
    <location>
        <begin position="752"/>
        <end position="775"/>
    </location>
</feature>
<evidence type="ECO:0000256" key="15">
    <source>
        <dbReference type="ARBA" id="ARBA00023136"/>
    </source>
</evidence>
<dbReference type="Gene3D" id="3.40.1110.10">
    <property type="entry name" value="Calcium-transporting ATPase, cytoplasmic domain N"/>
    <property type="match status" value="1"/>
</dbReference>
<evidence type="ECO:0000259" key="19">
    <source>
        <dbReference type="Pfam" id="PF00122"/>
    </source>
</evidence>
<accession>A0AAW1SIR2</accession>
<dbReference type="PANTHER" id="PTHR24093:SF369">
    <property type="entry name" value="CALCIUM-TRANSPORTING ATPASE"/>
    <property type="match status" value="1"/>
</dbReference>
<name>A0AAW1SIR2_9CHLO</name>
<keyword evidence="7" id="KW-0187">Copper transport</keyword>
<dbReference type="InterPro" id="IPR059000">
    <property type="entry name" value="ATPase_P-type_domA"/>
</dbReference>
<dbReference type="Pfam" id="PF00690">
    <property type="entry name" value="Cation_ATPase_N"/>
    <property type="match status" value="1"/>
</dbReference>
<feature type="domain" description="P-type ATPase A" evidence="19">
    <location>
        <begin position="174"/>
        <end position="272"/>
    </location>
</feature>
<evidence type="ECO:0000256" key="4">
    <source>
        <dbReference type="ARBA" id="ARBA00022692"/>
    </source>
</evidence>
<dbReference type="SUPFAM" id="SSF56784">
    <property type="entry name" value="HAD-like"/>
    <property type="match status" value="1"/>
</dbReference>
<dbReference type="FunFam" id="3.40.50.1000:FF:000144">
    <property type="entry name" value="copper-transporting ATPase 1 isoform X2"/>
    <property type="match status" value="1"/>
</dbReference>
<dbReference type="GO" id="GO:0005524">
    <property type="term" value="F:ATP binding"/>
    <property type="evidence" value="ECO:0007669"/>
    <property type="project" value="UniProtKB-KW"/>
</dbReference>
<dbReference type="InterPro" id="IPR023298">
    <property type="entry name" value="ATPase_P-typ_TM_dom_sf"/>
</dbReference>
<dbReference type="AlphaFoldDB" id="A0AAW1SIR2"/>
<feature type="region of interest" description="Disordered" evidence="17">
    <location>
        <begin position="1"/>
        <end position="23"/>
    </location>
</feature>
<dbReference type="NCBIfam" id="TIGR01494">
    <property type="entry name" value="ATPase_P-type"/>
    <property type="match status" value="2"/>
</dbReference>
<dbReference type="GO" id="GO:0005388">
    <property type="term" value="F:P-type calcium transporter activity"/>
    <property type="evidence" value="ECO:0007669"/>
    <property type="project" value="UniProtKB-EC"/>
</dbReference>
<dbReference type="PRINTS" id="PR00119">
    <property type="entry name" value="CATATPASE"/>
</dbReference>
<proteinExistence type="predicted"/>
<evidence type="ECO:0000256" key="12">
    <source>
        <dbReference type="ARBA" id="ARBA00022989"/>
    </source>
</evidence>
<dbReference type="Gene3D" id="2.70.150.10">
    <property type="entry name" value="Calcium-transporting ATPase, cytoplasmic transduction domain A"/>
    <property type="match status" value="1"/>
</dbReference>
<keyword evidence="2" id="KW-0813">Transport</keyword>
<dbReference type="SUPFAM" id="SSF81653">
    <property type="entry name" value="Calcium ATPase, transduction domain A"/>
    <property type="match status" value="1"/>
</dbReference>
<dbReference type="InterPro" id="IPR006068">
    <property type="entry name" value="ATPase_P-typ_cation-transptr_C"/>
</dbReference>
<dbReference type="SUPFAM" id="SSF81665">
    <property type="entry name" value="Calcium ATPase, transmembrane domain M"/>
    <property type="match status" value="1"/>
</dbReference>
<dbReference type="SFLD" id="SFLDG00002">
    <property type="entry name" value="C1.7:_P-type_atpase_like"/>
    <property type="match status" value="1"/>
</dbReference>
<dbReference type="GO" id="GO:0016887">
    <property type="term" value="F:ATP hydrolysis activity"/>
    <property type="evidence" value="ECO:0007669"/>
    <property type="project" value="InterPro"/>
</dbReference>
<reference evidence="22 23" key="1">
    <citation type="journal article" date="2024" name="Nat. Commun.">
        <title>Phylogenomics reveals the evolutionary origins of lichenization in chlorophyte algae.</title>
        <authorList>
            <person name="Puginier C."/>
            <person name="Libourel C."/>
            <person name="Otte J."/>
            <person name="Skaloud P."/>
            <person name="Haon M."/>
            <person name="Grisel S."/>
            <person name="Petersen M."/>
            <person name="Berrin J.G."/>
            <person name="Delaux P.M."/>
            <person name="Dal Grande F."/>
            <person name="Keller J."/>
        </authorList>
    </citation>
    <scope>NUCLEOTIDE SEQUENCE [LARGE SCALE GENOMIC DNA]</scope>
    <source>
        <strain evidence="22 23">SAG 245.80</strain>
    </source>
</reference>
<evidence type="ECO:0000256" key="6">
    <source>
        <dbReference type="ARBA" id="ARBA00022741"/>
    </source>
</evidence>
<keyword evidence="11" id="KW-1278">Translocase</keyword>
<evidence type="ECO:0000256" key="8">
    <source>
        <dbReference type="ARBA" id="ARBA00022837"/>
    </source>
</evidence>
<dbReference type="PROSITE" id="PS00154">
    <property type="entry name" value="ATPASE_E1_E2"/>
    <property type="match status" value="1"/>
</dbReference>
<dbReference type="Pfam" id="PF00122">
    <property type="entry name" value="E1-E2_ATPase"/>
    <property type="match status" value="1"/>
</dbReference>
<comment type="catalytic activity">
    <reaction evidence="16">
        <text>Ca(2+)(in) + ATP + H2O = Ca(2+)(out) + ADP + phosphate + H(+)</text>
        <dbReference type="Rhea" id="RHEA:18105"/>
        <dbReference type="ChEBI" id="CHEBI:15377"/>
        <dbReference type="ChEBI" id="CHEBI:15378"/>
        <dbReference type="ChEBI" id="CHEBI:29108"/>
        <dbReference type="ChEBI" id="CHEBI:30616"/>
        <dbReference type="ChEBI" id="CHEBI:43474"/>
        <dbReference type="ChEBI" id="CHEBI:456216"/>
        <dbReference type="EC" id="7.2.2.10"/>
    </reaction>
</comment>
<feature type="domain" description="Cation-transporting P-type ATPase N-terminal" evidence="21">
    <location>
        <begin position="58"/>
        <end position="123"/>
    </location>
</feature>
<dbReference type="Pfam" id="PF08282">
    <property type="entry name" value="Hydrolase_3"/>
    <property type="match status" value="1"/>
</dbReference>
<dbReference type="Gene3D" id="1.20.1110.10">
    <property type="entry name" value="Calcium-transporting ATPase, transmembrane domain"/>
    <property type="match status" value="2"/>
</dbReference>
<dbReference type="GO" id="GO:0012505">
    <property type="term" value="C:endomembrane system"/>
    <property type="evidence" value="ECO:0007669"/>
    <property type="project" value="UniProtKB-SubCell"/>
</dbReference>
<evidence type="ECO:0000256" key="3">
    <source>
        <dbReference type="ARBA" id="ARBA00022568"/>
    </source>
</evidence>
<evidence type="ECO:0000256" key="2">
    <source>
        <dbReference type="ARBA" id="ARBA00022448"/>
    </source>
</evidence>
<feature type="transmembrane region" description="Helical" evidence="18">
    <location>
        <begin position="111"/>
        <end position="130"/>
    </location>
</feature>
<feature type="domain" description="Cation-transporting P-type ATPase C-terminal" evidence="20">
    <location>
        <begin position="918"/>
        <end position="1091"/>
    </location>
</feature>
<keyword evidence="6" id="KW-0547">Nucleotide-binding</keyword>
<evidence type="ECO:0000313" key="22">
    <source>
        <dbReference type="EMBL" id="KAK9845411.1"/>
    </source>
</evidence>
<evidence type="ECO:0000256" key="1">
    <source>
        <dbReference type="ARBA" id="ARBA00004127"/>
    </source>
</evidence>
<keyword evidence="8" id="KW-0106">Calcium</keyword>
<gene>
    <name evidence="22" type="ORF">WJX81_005835</name>
</gene>
<comment type="subcellular location">
    <subcellularLocation>
        <location evidence="1">Endomembrane system</location>
        <topology evidence="1">Multi-pass membrane protein</topology>
    </subcellularLocation>
</comment>
<evidence type="ECO:0000256" key="14">
    <source>
        <dbReference type="ARBA" id="ARBA00023065"/>
    </source>
</evidence>
<dbReference type="InterPro" id="IPR036412">
    <property type="entry name" value="HAD-like_sf"/>
</dbReference>
<feature type="transmembrane region" description="Helical" evidence="18">
    <location>
        <begin position="893"/>
        <end position="915"/>
    </location>
</feature>
<comment type="caution">
    <text evidence="22">The sequence shown here is derived from an EMBL/GenBank/DDBJ whole genome shotgun (WGS) entry which is preliminary data.</text>
</comment>
<organism evidence="22 23">
    <name type="scientific">Elliptochloris bilobata</name>
    <dbReference type="NCBI Taxonomy" id="381761"/>
    <lineage>
        <taxon>Eukaryota</taxon>
        <taxon>Viridiplantae</taxon>
        <taxon>Chlorophyta</taxon>
        <taxon>core chlorophytes</taxon>
        <taxon>Trebouxiophyceae</taxon>
        <taxon>Trebouxiophyceae incertae sedis</taxon>
        <taxon>Elliptochloris clade</taxon>
        <taxon>Elliptochloris</taxon>
    </lineage>
</organism>
<dbReference type="InterPro" id="IPR008250">
    <property type="entry name" value="ATPase_P-typ_transduc_dom_A_sf"/>
</dbReference>
<dbReference type="GO" id="GO:0005886">
    <property type="term" value="C:plasma membrane"/>
    <property type="evidence" value="ECO:0007669"/>
    <property type="project" value="TreeGrafter"/>
</dbReference>
<dbReference type="SFLD" id="SFLDS00003">
    <property type="entry name" value="Haloacid_Dehalogenase"/>
    <property type="match status" value="1"/>
</dbReference>
<dbReference type="InterPro" id="IPR023214">
    <property type="entry name" value="HAD_sf"/>
</dbReference>
<feature type="transmembrane region" description="Helical" evidence="18">
    <location>
        <begin position="136"/>
        <end position="156"/>
    </location>
</feature>
<sequence length="1117" mass="116131">MHVRSVRARAVETAERPQETDDTAATQGIYGMTVQDLARFAEELAEQGEGCSVERNAAERLAERLYSSLTSGLASDADELARRAAALGSNSLPERDQVSFGELLGRSLEDFTLRVLLAAGALSLVLEGVLGGEAGGWVEGAAILAAVAVVALVTATNDYQKERQFRALSALSSAANVTVLRDGRTQEIDTGKLVVGDVMLFDTGDILPADGMLFQGNEIRADESHLTGESEDVLKRPGGAALMLSGAKVLEGYGRMVVTAVGLNSAQGQILGSLGGATQGAPGDGLRETTALQRKLEGMAGQIGGFGLAAALLSLAAMAGQFSWAEFVVAGRPWAWELLPRYLHFVITAITIVVVAVPEGLPLAVTVALAFSVKRMLSENNLVRTLSAAETMGAATTICTDKTGTLTQNEMAVVRMWAAGSEFRDLAALREAAPCGNGAPGPGLALDAAVVALITEGIAVNSTAELRPSPDGGRNLQVGNRTECALLTLAAGLGANYAAARARHQQAAVAPFSSERKRMSTLAVPGEPSGNGASGARLYCKGAAEIVLRLCTRRLLPDGRAAELPIEEMQELLESFSTDGNRMLALAYRDVPNAELPEEGPMCGAEEVDVAGLEAGLVLVALVGIEDPLRREVPEAIRQCQRAGITVRMLTGDNAVTAAAIARQCGILPPDAPLPYLTPVMATMDEPAQASAASDAHSAPADSASSAHADHARSGAGPASSSGRGGAGAASSSRAAGRGLRAALWGELDRRAEGRDEGRGNRADRSGAGCREGSAVMTGPEFRKQVLRPDGSLDREAFMALWPSLRVMGRCSPNDKYTIVQALQGDSDEVVAMTGDGTNDAPALRLADVGFAMNSGTSIAKEASDILLLDDNFASVVSAVRWGRNVYAGITKFLQFQLVVNVVAVATAAVGAFALQESPLTAVQMLWVNLIMDSLASLALATEAPTDAVLDLPPYSPSQPLLTPSVLKSVAGQSVFQLAVMCVLVFHGDALFGVPAAASLQGPSAHYTLVFNAFVMMQLFNQVNARKIYDEPNVLAGVLDNRLFLGILGSELLLQALIVQFGGEVFATQPLSAEQWGACVGIGALSLLVRAVLCALPPHPRAGASLASGSGGDADAE</sequence>
<keyword evidence="12 18" id="KW-1133">Transmembrane helix</keyword>
<feature type="transmembrane region" description="Helical" evidence="18">
    <location>
        <begin position="342"/>
        <end position="371"/>
    </location>
</feature>
<dbReference type="InterPro" id="IPR004014">
    <property type="entry name" value="ATPase_P-typ_cation-transptr_N"/>
</dbReference>
<feature type="compositionally biased region" description="Low complexity" evidence="17">
    <location>
        <begin position="688"/>
        <end position="707"/>
    </location>
</feature>
<evidence type="ECO:0000256" key="16">
    <source>
        <dbReference type="ARBA" id="ARBA00048694"/>
    </source>
</evidence>
<keyword evidence="3" id="KW-0109">Calcium transport</keyword>
<evidence type="ECO:0000256" key="9">
    <source>
        <dbReference type="ARBA" id="ARBA00022840"/>
    </source>
</evidence>
<dbReference type="Pfam" id="PF00689">
    <property type="entry name" value="Cation_ATPase_C"/>
    <property type="match status" value="1"/>
</dbReference>
<keyword evidence="23" id="KW-1185">Reference proteome</keyword>
<keyword evidence="13" id="KW-0186">Copper</keyword>
<keyword evidence="15 18" id="KW-0472">Membrane</keyword>
<keyword evidence="4 18" id="KW-0812">Transmembrane</keyword>
<evidence type="ECO:0000256" key="11">
    <source>
        <dbReference type="ARBA" id="ARBA00022967"/>
    </source>
</evidence>
<evidence type="ECO:0000256" key="13">
    <source>
        <dbReference type="ARBA" id="ARBA00023008"/>
    </source>
</evidence>
<protein>
    <recommendedName>
        <fullName evidence="24">P-type Ca(2+) transporter</fullName>
    </recommendedName>
</protein>
<dbReference type="InterPro" id="IPR018303">
    <property type="entry name" value="ATPase_P-typ_P_site"/>
</dbReference>